<dbReference type="SFLD" id="SFLDS00003">
    <property type="entry name" value="Haloacid_Dehalogenase"/>
    <property type="match status" value="1"/>
</dbReference>
<sequence length="213" mass="22736">MTGYRLAIFDFDGTLADSADWVFGIMNDVARRYGFREIDAAEREALRGRPNREVIRALGVPVWKLPQIAAHMRSLVREKADDIPLFPWTPGLLAELADAGVKVAVASSNDRDTILSILGPETAVHVSAVEGGAALFGKAAKFRRLMRQFGVSPAETVCIGDEHRDVEAAQQAGAASIAVTWGFATLPALAAARPTALAADAAELARLILSGRS</sequence>
<dbReference type="InterPro" id="IPR050155">
    <property type="entry name" value="HAD-like_hydrolase_sf"/>
</dbReference>
<dbReference type="PANTHER" id="PTHR43434:SF13">
    <property type="entry name" value="PHOSPHOGLYCOLATE PHOSPHATASE"/>
    <property type="match status" value="1"/>
</dbReference>
<dbReference type="EMBL" id="CP027668">
    <property type="protein sequence ID" value="AVO47492.1"/>
    <property type="molecule type" value="Genomic_DNA"/>
</dbReference>
<reference evidence="1 2" key="1">
    <citation type="submission" date="2018-03" db="EMBL/GenBank/DDBJ databases">
        <title>Genome sequencing of Phreatobacter sp.</title>
        <authorList>
            <person name="Kim S.-J."/>
            <person name="Heo J."/>
            <person name="Kwon S.-W."/>
        </authorList>
    </citation>
    <scope>NUCLEOTIDE SEQUENCE [LARGE SCALE GENOMIC DNA]</scope>
    <source>
        <strain evidence="1 2">S-12</strain>
    </source>
</reference>
<dbReference type="InterPro" id="IPR023214">
    <property type="entry name" value="HAD_sf"/>
</dbReference>
<gene>
    <name evidence="1" type="ORF">C6569_02425</name>
</gene>
<dbReference type="SUPFAM" id="SSF56784">
    <property type="entry name" value="HAD-like"/>
    <property type="match status" value="1"/>
</dbReference>
<organism evidence="1 2">
    <name type="scientific">Phreatobacter cathodiphilus</name>
    <dbReference type="NCBI Taxonomy" id="1868589"/>
    <lineage>
        <taxon>Bacteria</taxon>
        <taxon>Pseudomonadati</taxon>
        <taxon>Pseudomonadota</taxon>
        <taxon>Alphaproteobacteria</taxon>
        <taxon>Hyphomicrobiales</taxon>
        <taxon>Phreatobacteraceae</taxon>
        <taxon>Phreatobacter</taxon>
    </lineage>
</organism>
<dbReference type="AlphaFoldDB" id="A0A2S0NH56"/>
<keyword evidence="2" id="KW-1185">Reference proteome</keyword>
<dbReference type="GO" id="GO:0008967">
    <property type="term" value="F:phosphoglycolate phosphatase activity"/>
    <property type="evidence" value="ECO:0007669"/>
    <property type="project" value="TreeGrafter"/>
</dbReference>
<dbReference type="Gene3D" id="1.10.150.240">
    <property type="entry name" value="Putative phosphatase, domain 2"/>
    <property type="match status" value="1"/>
</dbReference>
<dbReference type="RefSeq" id="WP_106750862.1">
    <property type="nucleotide sequence ID" value="NZ_CP027668.1"/>
</dbReference>
<dbReference type="InterPro" id="IPR023198">
    <property type="entry name" value="PGP-like_dom2"/>
</dbReference>
<dbReference type="OrthoDB" id="9793014at2"/>
<dbReference type="Pfam" id="PF13419">
    <property type="entry name" value="HAD_2"/>
    <property type="match status" value="1"/>
</dbReference>
<keyword evidence="1" id="KW-0378">Hydrolase</keyword>
<dbReference type="Proteomes" id="UP000237889">
    <property type="component" value="Chromosome"/>
</dbReference>
<dbReference type="InterPro" id="IPR041492">
    <property type="entry name" value="HAD_2"/>
</dbReference>
<dbReference type="PANTHER" id="PTHR43434">
    <property type="entry name" value="PHOSPHOGLYCOLATE PHOSPHATASE"/>
    <property type="match status" value="1"/>
</dbReference>
<dbReference type="SFLD" id="SFLDG01129">
    <property type="entry name" value="C1.5:_HAD__Beta-PGM__Phosphata"/>
    <property type="match status" value="1"/>
</dbReference>
<name>A0A2S0NH56_9HYPH</name>
<evidence type="ECO:0000313" key="2">
    <source>
        <dbReference type="Proteomes" id="UP000237889"/>
    </source>
</evidence>
<protein>
    <submittedName>
        <fullName evidence="1">HAD family hydrolase</fullName>
    </submittedName>
</protein>
<proteinExistence type="predicted"/>
<dbReference type="GO" id="GO:0006281">
    <property type="term" value="P:DNA repair"/>
    <property type="evidence" value="ECO:0007669"/>
    <property type="project" value="TreeGrafter"/>
</dbReference>
<dbReference type="GO" id="GO:0005829">
    <property type="term" value="C:cytosol"/>
    <property type="evidence" value="ECO:0007669"/>
    <property type="project" value="TreeGrafter"/>
</dbReference>
<dbReference type="KEGG" id="phr:C6569_02425"/>
<evidence type="ECO:0000313" key="1">
    <source>
        <dbReference type="EMBL" id="AVO47492.1"/>
    </source>
</evidence>
<dbReference type="InterPro" id="IPR036412">
    <property type="entry name" value="HAD-like_sf"/>
</dbReference>
<dbReference type="Gene3D" id="3.40.50.1000">
    <property type="entry name" value="HAD superfamily/HAD-like"/>
    <property type="match status" value="1"/>
</dbReference>
<accession>A0A2S0NH56</accession>